<name>A0A4R8V0Y9_9MICO</name>
<keyword evidence="1" id="KW-1133">Transmembrane helix</keyword>
<feature type="transmembrane region" description="Helical" evidence="1">
    <location>
        <begin position="48"/>
        <end position="74"/>
    </location>
</feature>
<keyword evidence="5" id="KW-1185">Reference proteome</keyword>
<dbReference type="AlphaFoldDB" id="A0A4R8V0Y9"/>
<dbReference type="EMBL" id="SOFD01000029">
    <property type="protein sequence ID" value="TFB75542.1"/>
    <property type="molecule type" value="Genomic_DNA"/>
</dbReference>
<evidence type="ECO:0000313" key="3">
    <source>
        <dbReference type="EMBL" id="TFB75542.1"/>
    </source>
</evidence>
<sequence length="164" mass="17177">MMFHRYWPIALLAPVLGFLLGTAVLGVMTMGGNPQARAGQTIEGVVRSVLGFGSVGLAVSIAALIGGVVLVACVDRQLEKTSGARSAWAALGAASGVLVLGIVFATVEGVIGEGWAYLIITFTLVLATAAGIVAAFLVYRMERRSERIPPTRVEHPLPSAWVEF</sequence>
<evidence type="ECO:0000313" key="2">
    <source>
        <dbReference type="EMBL" id="SDN73717.1"/>
    </source>
</evidence>
<protein>
    <submittedName>
        <fullName evidence="2">Uncharacterized protein</fullName>
    </submittedName>
</protein>
<evidence type="ECO:0000313" key="5">
    <source>
        <dbReference type="Proteomes" id="UP000298252"/>
    </source>
</evidence>
<gene>
    <name evidence="3" type="ORF">E3O21_11975</name>
    <name evidence="2" type="ORF">SAMN05216368_10745</name>
</gene>
<evidence type="ECO:0000256" key="1">
    <source>
        <dbReference type="SAM" id="Phobius"/>
    </source>
</evidence>
<dbReference type="Proteomes" id="UP000298252">
    <property type="component" value="Unassembled WGS sequence"/>
</dbReference>
<organism evidence="2 4">
    <name type="scientific">Cryobacterium flavum</name>
    <dbReference type="NCBI Taxonomy" id="1424659"/>
    <lineage>
        <taxon>Bacteria</taxon>
        <taxon>Bacillati</taxon>
        <taxon>Actinomycetota</taxon>
        <taxon>Actinomycetes</taxon>
        <taxon>Micrococcales</taxon>
        <taxon>Microbacteriaceae</taxon>
        <taxon>Cryobacterium</taxon>
    </lineage>
</organism>
<dbReference type="STRING" id="1424659.SAMN05216368_10745"/>
<feature type="transmembrane region" description="Helical" evidence="1">
    <location>
        <begin position="117"/>
        <end position="139"/>
    </location>
</feature>
<evidence type="ECO:0000313" key="4">
    <source>
        <dbReference type="Proteomes" id="UP000199639"/>
    </source>
</evidence>
<dbReference type="EMBL" id="FNIB01000007">
    <property type="protein sequence ID" value="SDN73717.1"/>
    <property type="molecule type" value="Genomic_DNA"/>
</dbReference>
<keyword evidence="1" id="KW-0812">Transmembrane</keyword>
<keyword evidence="1" id="KW-0472">Membrane</keyword>
<dbReference type="RefSeq" id="WP_092340839.1">
    <property type="nucleotide sequence ID" value="NZ_FNIB01000007.1"/>
</dbReference>
<reference evidence="3 5" key="2">
    <citation type="submission" date="2019-03" db="EMBL/GenBank/DDBJ databases">
        <title>Genomics of glacier-inhabiting Cryobacterium strains.</title>
        <authorList>
            <person name="Liu Q."/>
            <person name="Xin Y.-H."/>
        </authorList>
    </citation>
    <scope>NUCLEOTIDE SEQUENCE [LARGE SCALE GENOMIC DNA]</scope>
    <source>
        <strain evidence="3 5">Hh8</strain>
    </source>
</reference>
<dbReference type="Proteomes" id="UP000199639">
    <property type="component" value="Unassembled WGS sequence"/>
</dbReference>
<proteinExistence type="predicted"/>
<reference evidence="2 4" key="1">
    <citation type="submission" date="2016-10" db="EMBL/GenBank/DDBJ databases">
        <authorList>
            <person name="Varghese N."/>
            <person name="Submissions S."/>
        </authorList>
    </citation>
    <scope>NUCLEOTIDE SEQUENCE [LARGE SCALE GENOMIC DNA]</scope>
    <source>
        <strain evidence="2 4">CGMCC 1.11215</strain>
    </source>
</reference>
<feature type="transmembrane region" description="Helical" evidence="1">
    <location>
        <begin position="86"/>
        <end position="105"/>
    </location>
</feature>
<accession>A0A4R8V0Y9</accession>